<dbReference type="Gene3D" id="3.10.350.10">
    <property type="entry name" value="LysM domain"/>
    <property type="match status" value="1"/>
</dbReference>
<protein>
    <recommendedName>
        <fullName evidence="4">LysM domain-containing protein</fullName>
    </recommendedName>
</protein>
<feature type="compositionally biased region" description="Polar residues" evidence="1">
    <location>
        <begin position="152"/>
        <end position="163"/>
    </location>
</feature>
<comment type="caution">
    <text evidence="2">The sequence shown here is derived from an EMBL/GenBank/DDBJ whole genome shotgun (WGS) entry which is preliminary data.</text>
</comment>
<feature type="compositionally biased region" description="Low complexity" evidence="1">
    <location>
        <begin position="580"/>
        <end position="621"/>
    </location>
</feature>
<keyword evidence="3" id="KW-1185">Reference proteome</keyword>
<feature type="compositionally biased region" description="Low complexity" evidence="1">
    <location>
        <begin position="180"/>
        <end position="195"/>
    </location>
</feature>
<accession>A0A9W9LI82</accession>
<feature type="region of interest" description="Disordered" evidence="1">
    <location>
        <begin position="314"/>
        <end position="352"/>
    </location>
</feature>
<name>A0A9W9LI82_9EURO</name>
<dbReference type="OrthoDB" id="2192830at2759"/>
<feature type="region of interest" description="Disordered" evidence="1">
    <location>
        <begin position="1"/>
        <end position="103"/>
    </location>
</feature>
<proteinExistence type="predicted"/>
<organism evidence="2 3">
    <name type="scientific">Penicillium capsulatum</name>
    <dbReference type="NCBI Taxonomy" id="69766"/>
    <lineage>
        <taxon>Eukaryota</taxon>
        <taxon>Fungi</taxon>
        <taxon>Dikarya</taxon>
        <taxon>Ascomycota</taxon>
        <taxon>Pezizomycotina</taxon>
        <taxon>Eurotiomycetes</taxon>
        <taxon>Eurotiomycetidae</taxon>
        <taxon>Eurotiales</taxon>
        <taxon>Aspergillaceae</taxon>
        <taxon>Penicillium</taxon>
    </lineage>
</organism>
<evidence type="ECO:0000256" key="1">
    <source>
        <dbReference type="SAM" id="MobiDB-lite"/>
    </source>
</evidence>
<feature type="compositionally biased region" description="Polar residues" evidence="1">
    <location>
        <begin position="405"/>
        <end position="427"/>
    </location>
</feature>
<reference evidence="2" key="1">
    <citation type="submission" date="2022-11" db="EMBL/GenBank/DDBJ databases">
        <authorList>
            <person name="Petersen C."/>
        </authorList>
    </citation>
    <scope>NUCLEOTIDE SEQUENCE</scope>
    <source>
        <strain evidence="2">IBT 21917</strain>
    </source>
</reference>
<evidence type="ECO:0008006" key="4">
    <source>
        <dbReference type="Google" id="ProtNLM"/>
    </source>
</evidence>
<dbReference type="InterPro" id="IPR036779">
    <property type="entry name" value="LysM_dom_sf"/>
</dbReference>
<feature type="region of interest" description="Disordered" evidence="1">
    <location>
        <begin position="147"/>
        <end position="200"/>
    </location>
</feature>
<evidence type="ECO:0000313" key="2">
    <source>
        <dbReference type="EMBL" id="KAJ5156777.1"/>
    </source>
</evidence>
<gene>
    <name evidence="2" type="ORF">N7492_009580</name>
</gene>
<dbReference type="PANTHER" id="PTHR20932:SF8">
    <property type="entry name" value="LD22649P"/>
    <property type="match status" value="1"/>
</dbReference>
<feature type="compositionally biased region" description="Polar residues" evidence="1">
    <location>
        <begin position="1"/>
        <end position="27"/>
    </location>
</feature>
<feature type="compositionally biased region" description="Polar residues" evidence="1">
    <location>
        <begin position="504"/>
        <end position="518"/>
    </location>
</feature>
<dbReference type="AlphaFoldDB" id="A0A9W9LI82"/>
<dbReference type="EMBL" id="JAPQKO010000006">
    <property type="protein sequence ID" value="KAJ5156777.1"/>
    <property type="molecule type" value="Genomic_DNA"/>
</dbReference>
<feature type="region of interest" description="Disordered" evidence="1">
    <location>
        <begin position="392"/>
        <end position="518"/>
    </location>
</feature>
<reference evidence="2" key="2">
    <citation type="journal article" date="2023" name="IMA Fungus">
        <title>Comparative genomic study of the Penicillium genus elucidates a diverse pangenome and 15 lateral gene transfer events.</title>
        <authorList>
            <person name="Petersen C."/>
            <person name="Sorensen T."/>
            <person name="Nielsen M.R."/>
            <person name="Sondergaard T.E."/>
            <person name="Sorensen J.L."/>
            <person name="Fitzpatrick D.A."/>
            <person name="Frisvad J.C."/>
            <person name="Nielsen K.L."/>
        </authorList>
    </citation>
    <scope>NUCLEOTIDE SEQUENCE</scope>
    <source>
        <strain evidence="2">IBT 21917</strain>
    </source>
</reference>
<feature type="compositionally biased region" description="Polar residues" evidence="1">
    <location>
        <begin position="545"/>
        <end position="556"/>
    </location>
</feature>
<evidence type="ECO:0000313" key="3">
    <source>
        <dbReference type="Proteomes" id="UP001146351"/>
    </source>
</evidence>
<feature type="compositionally biased region" description="Polar residues" evidence="1">
    <location>
        <begin position="339"/>
        <end position="351"/>
    </location>
</feature>
<dbReference type="Proteomes" id="UP001146351">
    <property type="component" value="Unassembled WGS sequence"/>
</dbReference>
<sequence>MSSNNGFASASLGSNTVGASNTSTSAVRSRPRRLVSFMDDENDDPVNRTSNSARNDAQPFASGLSTTLSTDAGVARSRGATPSPLSSRGPSPLPKKHPSRVREPAGHILNEAASLGWNRSSKASSSLGATDFLDSSWSSLQSLASSVLGSDTGRNTPNNTAKTNSRRKPSRSDLYIRSIPRSSPSAWGPSAPASPEIGTGTKEERQALVQAKKREALLLADSDPITSRNFHKRRDSGDYLDQPLDPENEEEALAYIHPVQATDSITGVTIRYGCQAAIFRKANGFWPNDNIQSRKTVLLPVDACTVKGMPIRSNDGVDLLGTDSEDDNGSSIAPPASAPNGTSSEPTTAASCDTEANRIWKHEKWVQIDGFPAAIEIGRVPRKALGFFPRTRRKSVSYSDADPLSGSSRDPTRTASPGSPQLASSQEFLPRIRPRGDHSKPSGAHSARPQHRRQRSSIHLSGTGVGTLDPTSTGPGPAMDGLSKFFSQHMPQLAPPPVPENLRRSSFGSESTVTSNASTGLENIGGALEGWMRKVAIRAKAGLNELQQGPPNQQASGRGRSPGLWGVGGDLIELDDASEGGRSPSRSRGAARRSGLQGTSSSSSSLRVAPSTSATSRSRATGLDSGSGSSGYGARVKDD</sequence>
<dbReference type="InterPro" id="IPR045030">
    <property type="entry name" value="LYSM1-4"/>
</dbReference>
<feature type="region of interest" description="Disordered" evidence="1">
    <location>
        <begin position="544"/>
        <end position="639"/>
    </location>
</feature>
<dbReference type="PANTHER" id="PTHR20932">
    <property type="entry name" value="LYSM AND PUTATIVE PEPTIDOGLYCAN-BINDING DOMAIN-CONTAINING PROTEIN"/>
    <property type="match status" value="1"/>
</dbReference>